<keyword evidence="1" id="KW-0472">Membrane</keyword>
<dbReference type="STRING" id="1384057.CD33_00295"/>
<feature type="transmembrane region" description="Helical" evidence="1">
    <location>
        <begin position="121"/>
        <end position="141"/>
    </location>
</feature>
<comment type="caution">
    <text evidence="2">The sequence shown here is derived from an EMBL/GenBank/DDBJ whole genome shotgun (WGS) entry which is preliminary data.</text>
</comment>
<keyword evidence="3" id="KW-1185">Reference proteome</keyword>
<dbReference type="eggNOG" id="ENOG5032VN2">
    <property type="taxonomic scope" value="Bacteria"/>
</dbReference>
<evidence type="ECO:0000313" key="2">
    <source>
        <dbReference type="EMBL" id="KGR79897.1"/>
    </source>
</evidence>
<dbReference type="Proteomes" id="UP000030408">
    <property type="component" value="Unassembled WGS sequence"/>
</dbReference>
<name>A0A0A3IYK2_9BACL</name>
<dbReference type="NCBIfam" id="NF041644">
    <property type="entry name" value="CBO0543_fam"/>
    <property type="match status" value="1"/>
</dbReference>
<keyword evidence="1" id="KW-0812">Transmembrane</keyword>
<evidence type="ECO:0000313" key="3">
    <source>
        <dbReference type="Proteomes" id="UP000030408"/>
    </source>
</evidence>
<accession>A0A0A3IYK2</accession>
<feature type="transmembrane region" description="Helical" evidence="1">
    <location>
        <begin position="62"/>
        <end position="84"/>
    </location>
</feature>
<feature type="transmembrane region" description="Helical" evidence="1">
    <location>
        <begin position="31"/>
        <end position="50"/>
    </location>
</feature>
<reference evidence="2 3" key="1">
    <citation type="submission" date="2014-02" db="EMBL/GenBank/DDBJ databases">
        <title>Draft genome sequence of Lysinibacillus sinduriensis JCM 15800.</title>
        <authorList>
            <person name="Zhang F."/>
            <person name="Wang G."/>
            <person name="Zhang L."/>
        </authorList>
    </citation>
    <scope>NUCLEOTIDE SEQUENCE [LARGE SCALE GENOMIC DNA]</scope>
    <source>
        <strain evidence="2 3">JCM 15800</strain>
    </source>
</reference>
<gene>
    <name evidence="2" type="ORF">CD33_00295</name>
</gene>
<dbReference type="AlphaFoldDB" id="A0A0A3IYK2"/>
<protein>
    <submittedName>
        <fullName evidence="2">Uncharacterized protein</fullName>
    </submittedName>
</protein>
<proteinExistence type="predicted"/>
<dbReference type="EMBL" id="JPVO01000020">
    <property type="protein sequence ID" value="KGR79897.1"/>
    <property type="molecule type" value="Genomic_DNA"/>
</dbReference>
<keyword evidence="1" id="KW-1133">Transmembrane helix</keyword>
<evidence type="ECO:0000256" key="1">
    <source>
        <dbReference type="SAM" id="Phobius"/>
    </source>
</evidence>
<sequence>MQTSWQEVAKLSEQYSSTRLEYWLNETLFTISWWVLLATTLGLCIVWVIILDKKRIFEILSYGFMVSSISTILDALGVILMFWQYNHTLTPLSIPIEIHIVQMPIIYMIIYQYFRPWKTFLIAITINAFIFAFILEELLVWLHIYELQSWEHIYSFFPYILIGVFIKWVIDKFGQKYFA</sequence>
<dbReference type="InterPro" id="IPR048147">
    <property type="entry name" value="CBO0543-like"/>
</dbReference>
<dbReference type="OrthoDB" id="1679483at2"/>
<feature type="transmembrane region" description="Helical" evidence="1">
    <location>
        <begin position="153"/>
        <end position="170"/>
    </location>
</feature>
<dbReference type="RefSeq" id="WP_036197015.1">
    <property type="nucleotide sequence ID" value="NZ_AVCY01000036.1"/>
</dbReference>
<feature type="transmembrane region" description="Helical" evidence="1">
    <location>
        <begin position="96"/>
        <end position="114"/>
    </location>
</feature>
<organism evidence="2 3">
    <name type="scientific">Ureibacillus sinduriensis BLB-1 = JCM 15800</name>
    <dbReference type="NCBI Taxonomy" id="1384057"/>
    <lineage>
        <taxon>Bacteria</taxon>
        <taxon>Bacillati</taxon>
        <taxon>Bacillota</taxon>
        <taxon>Bacilli</taxon>
        <taxon>Bacillales</taxon>
        <taxon>Caryophanaceae</taxon>
        <taxon>Ureibacillus</taxon>
    </lineage>
</organism>